<reference evidence="1" key="3">
    <citation type="journal article" date="2017" name="Nature">
        <title>Genome sequence of the progenitor of the wheat D genome Aegilops tauschii.</title>
        <authorList>
            <person name="Luo M.C."/>
            <person name="Gu Y.Q."/>
            <person name="Puiu D."/>
            <person name="Wang H."/>
            <person name="Twardziok S.O."/>
            <person name="Deal K.R."/>
            <person name="Huo N."/>
            <person name="Zhu T."/>
            <person name="Wang L."/>
            <person name="Wang Y."/>
            <person name="McGuire P.E."/>
            <person name="Liu S."/>
            <person name="Long H."/>
            <person name="Ramasamy R.K."/>
            <person name="Rodriguez J.C."/>
            <person name="Van S.L."/>
            <person name="Yuan L."/>
            <person name="Wang Z."/>
            <person name="Xia Z."/>
            <person name="Xiao L."/>
            <person name="Anderson O.D."/>
            <person name="Ouyang S."/>
            <person name="Liang Y."/>
            <person name="Zimin A.V."/>
            <person name="Pertea G."/>
            <person name="Qi P."/>
            <person name="Bennetzen J.L."/>
            <person name="Dai X."/>
            <person name="Dawson M.W."/>
            <person name="Muller H.G."/>
            <person name="Kugler K."/>
            <person name="Rivarola-Duarte L."/>
            <person name="Spannagl M."/>
            <person name="Mayer K.F.X."/>
            <person name="Lu F.H."/>
            <person name="Bevan M.W."/>
            <person name="Leroy P."/>
            <person name="Li P."/>
            <person name="You F.M."/>
            <person name="Sun Q."/>
            <person name="Liu Z."/>
            <person name="Lyons E."/>
            <person name="Wicker T."/>
            <person name="Salzberg S.L."/>
            <person name="Devos K.M."/>
            <person name="Dvorak J."/>
        </authorList>
    </citation>
    <scope>NUCLEOTIDE SEQUENCE [LARGE SCALE GENOMIC DNA]</scope>
    <source>
        <strain evidence="1">cv. AL8/78</strain>
    </source>
</reference>
<name>A0A453HL68_AEGTS</name>
<dbReference type="UniPathway" id="UPA00378"/>
<protein>
    <submittedName>
        <fullName evidence="1">Uncharacterized protein</fullName>
    </submittedName>
</protein>
<reference evidence="1" key="4">
    <citation type="submission" date="2019-03" db="UniProtKB">
        <authorList>
            <consortium name="EnsemblPlants"/>
        </authorList>
    </citation>
    <scope>IDENTIFICATION</scope>
</reference>
<evidence type="ECO:0000313" key="1">
    <source>
        <dbReference type="EnsemblPlants" id="AET4Gv20225700.8"/>
    </source>
</evidence>
<dbReference type="RefSeq" id="XP_073352425.1">
    <property type="nucleotide sequence ID" value="XM_073496324.1"/>
</dbReference>
<dbReference type="AlphaFoldDB" id="A0A453HL68"/>
<proteinExistence type="predicted"/>
<dbReference type="Gramene" id="AET4Gv20225700.8">
    <property type="protein sequence ID" value="AET4Gv20225700.8"/>
    <property type="gene ID" value="AET4Gv20225700"/>
</dbReference>
<reference evidence="2" key="1">
    <citation type="journal article" date="2014" name="Science">
        <title>Ancient hybridizations among the ancestral genomes of bread wheat.</title>
        <authorList>
            <consortium name="International Wheat Genome Sequencing Consortium,"/>
            <person name="Marcussen T."/>
            <person name="Sandve S.R."/>
            <person name="Heier L."/>
            <person name="Spannagl M."/>
            <person name="Pfeifer M."/>
            <person name="Jakobsen K.S."/>
            <person name="Wulff B.B."/>
            <person name="Steuernagel B."/>
            <person name="Mayer K.F."/>
            <person name="Olsen O.A."/>
        </authorList>
    </citation>
    <scope>NUCLEOTIDE SEQUENCE [LARGE SCALE GENOMIC DNA]</scope>
    <source>
        <strain evidence="2">cv. AL8/78</strain>
    </source>
</reference>
<dbReference type="RefSeq" id="XP_073352426.1">
    <property type="nucleotide sequence ID" value="XM_073496325.1"/>
</dbReference>
<dbReference type="EnsemblPlants" id="AET4Gv20225700.8">
    <property type="protein sequence ID" value="AET4Gv20225700.8"/>
    <property type="gene ID" value="AET4Gv20225700"/>
</dbReference>
<evidence type="ECO:0000313" key="2">
    <source>
        <dbReference type="Proteomes" id="UP000015105"/>
    </source>
</evidence>
<dbReference type="Proteomes" id="UP000015105">
    <property type="component" value="Chromosome 4D"/>
</dbReference>
<reference evidence="1" key="5">
    <citation type="journal article" date="2021" name="G3 (Bethesda)">
        <title>Aegilops tauschii genome assembly Aet v5.0 features greater sequence contiguity and improved annotation.</title>
        <authorList>
            <person name="Wang L."/>
            <person name="Zhu T."/>
            <person name="Rodriguez J.C."/>
            <person name="Deal K.R."/>
            <person name="Dubcovsky J."/>
            <person name="McGuire P.E."/>
            <person name="Lux T."/>
            <person name="Spannagl M."/>
            <person name="Mayer K.F.X."/>
            <person name="Baldrich P."/>
            <person name="Meyers B.C."/>
            <person name="Huo N."/>
            <person name="Gu Y.Q."/>
            <person name="Zhou H."/>
            <person name="Devos K.M."/>
            <person name="Bennetzen J.L."/>
            <person name="Unver T."/>
            <person name="Budak H."/>
            <person name="Gulick P.J."/>
            <person name="Galiba G."/>
            <person name="Kalapos B."/>
            <person name="Nelson D.R."/>
            <person name="Li P."/>
            <person name="You F.M."/>
            <person name="Luo M.C."/>
            <person name="Dvorak J."/>
        </authorList>
    </citation>
    <scope>NUCLEOTIDE SEQUENCE [LARGE SCALE GENOMIC DNA]</scope>
    <source>
        <strain evidence="1">cv. AL8/78</strain>
    </source>
</reference>
<accession>A0A453HL68</accession>
<dbReference type="GeneID" id="109749724"/>
<reference evidence="2" key="2">
    <citation type="journal article" date="2017" name="Nat. Plants">
        <title>The Aegilops tauschii genome reveals multiple impacts of transposons.</title>
        <authorList>
            <person name="Zhao G."/>
            <person name="Zou C."/>
            <person name="Li K."/>
            <person name="Wang K."/>
            <person name="Li T."/>
            <person name="Gao L."/>
            <person name="Zhang X."/>
            <person name="Wang H."/>
            <person name="Yang Z."/>
            <person name="Liu X."/>
            <person name="Jiang W."/>
            <person name="Mao L."/>
            <person name="Kong X."/>
            <person name="Jiao Y."/>
            <person name="Jia J."/>
        </authorList>
    </citation>
    <scope>NUCLEOTIDE SEQUENCE [LARGE SCALE GENOMIC DNA]</scope>
    <source>
        <strain evidence="2">cv. AL8/78</strain>
    </source>
</reference>
<keyword evidence="2" id="KW-1185">Reference proteome</keyword>
<organism evidence="1 2">
    <name type="scientific">Aegilops tauschii subsp. strangulata</name>
    <name type="common">Goatgrass</name>
    <dbReference type="NCBI Taxonomy" id="200361"/>
    <lineage>
        <taxon>Eukaryota</taxon>
        <taxon>Viridiplantae</taxon>
        <taxon>Streptophyta</taxon>
        <taxon>Embryophyta</taxon>
        <taxon>Tracheophyta</taxon>
        <taxon>Spermatophyta</taxon>
        <taxon>Magnoliopsida</taxon>
        <taxon>Liliopsida</taxon>
        <taxon>Poales</taxon>
        <taxon>Poaceae</taxon>
        <taxon>BOP clade</taxon>
        <taxon>Pooideae</taxon>
        <taxon>Triticodae</taxon>
        <taxon>Triticeae</taxon>
        <taxon>Triticinae</taxon>
        <taxon>Aegilops</taxon>
    </lineage>
</organism>
<sequence>MMLVIAPAPAWAQRCASSLMVEHRWETEGRSPSKVQLFLCFQIHQAVRMMREDRPLRMAAGARAQEEAQRCNTCWLAAPSPARWSWQRGSASMSCLRVRMARQERKKAFMVSRINTAFSSKKRRDSVRERWMPQDEKLKKLEEEKGVVIRFMIGHRSKAKDLLGDSLILRH</sequence>
<dbReference type="STRING" id="200361.A0A453HL68"/>